<gene>
    <name evidence="2" type="ORF">GCM10009759_72650</name>
</gene>
<protein>
    <recommendedName>
        <fullName evidence="4">Maleate isomerase</fullName>
    </recommendedName>
</protein>
<reference evidence="3" key="1">
    <citation type="journal article" date="2019" name="Int. J. Syst. Evol. Microbiol.">
        <title>The Global Catalogue of Microorganisms (GCM) 10K type strain sequencing project: providing services to taxonomists for standard genome sequencing and annotation.</title>
        <authorList>
            <consortium name="The Broad Institute Genomics Platform"/>
            <consortium name="The Broad Institute Genome Sequencing Center for Infectious Disease"/>
            <person name="Wu L."/>
            <person name="Ma J."/>
        </authorList>
    </citation>
    <scope>NUCLEOTIDE SEQUENCE [LARGE SCALE GENOMIC DNA]</scope>
    <source>
        <strain evidence="3">JCM 14559</strain>
    </source>
</reference>
<dbReference type="PANTHER" id="PTHR40267">
    <property type="entry name" value="BLR3294 PROTEIN"/>
    <property type="match status" value="1"/>
</dbReference>
<evidence type="ECO:0000313" key="2">
    <source>
        <dbReference type="EMBL" id="GAA2122252.1"/>
    </source>
</evidence>
<dbReference type="Proteomes" id="UP001500897">
    <property type="component" value="Unassembled WGS sequence"/>
</dbReference>
<dbReference type="InterPro" id="IPR053714">
    <property type="entry name" value="Iso_Racemase_Enz_sf"/>
</dbReference>
<dbReference type="Gene3D" id="3.40.50.12500">
    <property type="match status" value="1"/>
</dbReference>
<dbReference type="Pfam" id="PF17645">
    <property type="entry name" value="Amdase"/>
    <property type="match status" value="1"/>
</dbReference>
<dbReference type="EMBL" id="BAAANS010000084">
    <property type="protein sequence ID" value="GAA2122252.1"/>
    <property type="molecule type" value="Genomic_DNA"/>
</dbReference>
<organism evidence="2 3">
    <name type="scientific">Kitasatospora saccharophila</name>
    <dbReference type="NCBI Taxonomy" id="407973"/>
    <lineage>
        <taxon>Bacteria</taxon>
        <taxon>Bacillati</taxon>
        <taxon>Actinomycetota</taxon>
        <taxon>Actinomycetes</taxon>
        <taxon>Kitasatosporales</taxon>
        <taxon>Streptomycetaceae</taxon>
        <taxon>Kitasatospora</taxon>
    </lineage>
</organism>
<dbReference type="RefSeq" id="WP_380274998.1">
    <property type="nucleotide sequence ID" value="NZ_BAAANS010000084.1"/>
</dbReference>
<sequence length="250" mass="27018">MGIPSAPRIGLVVPPENPNAEPEYARLLGRGPKLHTTRFPITPGSTLREMLDTYNEVLPDVLAGFGRLPLDAAVVACSASHYLYGPDGDLELCAELTARTGFPVRSSALATLDACRALGLTGLTMVSPYEPWLTDLSRSYWERAGLAVERVVQVSTDGRYDPYTVTTGGLLAELRRQRVPEDAALLFTGTGMFTLDALAALDTGPERVLLSSNLASVWWALRAAGTDPGDPGDHPLLRRLARRTQPLPIR</sequence>
<dbReference type="PANTHER" id="PTHR40267:SF1">
    <property type="entry name" value="BLR3294 PROTEIN"/>
    <property type="match status" value="1"/>
</dbReference>
<dbReference type="InterPro" id="IPR026286">
    <property type="entry name" value="MaiA/AMDase"/>
</dbReference>
<name>A0ABP5JUR7_9ACTN</name>
<accession>A0ABP5JUR7</accession>
<evidence type="ECO:0008006" key="4">
    <source>
        <dbReference type="Google" id="ProtNLM"/>
    </source>
</evidence>
<keyword evidence="3" id="KW-1185">Reference proteome</keyword>
<evidence type="ECO:0000256" key="1">
    <source>
        <dbReference type="SAM" id="MobiDB-lite"/>
    </source>
</evidence>
<proteinExistence type="predicted"/>
<feature type="region of interest" description="Disordered" evidence="1">
    <location>
        <begin position="230"/>
        <end position="250"/>
    </location>
</feature>
<comment type="caution">
    <text evidence="2">The sequence shown here is derived from an EMBL/GenBank/DDBJ whole genome shotgun (WGS) entry which is preliminary data.</text>
</comment>
<evidence type="ECO:0000313" key="3">
    <source>
        <dbReference type="Proteomes" id="UP001500897"/>
    </source>
</evidence>